<dbReference type="InParanoid" id="A0A6L2PME6"/>
<feature type="compositionally biased region" description="Low complexity" evidence="1">
    <location>
        <begin position="37"/>
        <end position="50"/>
    </location>
</feature>
<evidence type="ECO:0000313" key="3">
    <source>
        <dbReference type="EMBL" id="GFG33773.1"/>
    </source>
</evidence>
<dbReference type="InterPro" id="IPR002350">
    <property type="entry name" value="Kazal_dom"/>
</dbReference>
<evidence type="ECO:0000256" key="1">
    <source>
        <dbReference type="SAM" id="MobiDB-lite"/>
    </source>
</evidence>
<comment type="caution">
    <text evidence="3">The sequence shown here is derived from an EMBL/GenBank/DDBJ whole genome shotgun (WGS) entry which is preliminary data.</text>
</comment>
<dbReference type="Proteomes" id="UP000502823">
    <property type="component" value="Unassembled WGS sequence"/>
</dbReference>
<reference evidence="4" key="1">
    <citation type="submission" date="2020-01" db="EMBL/GenBank/DDBJ databases">
        <title>Draft genome sequence of the Termite Coptotermes fromosanus.</title>
        <authorList>
            <person name="Itakura S."/>
            <person name="Yosikawa Y."/>
            <person name="Umezawa K."/>
        </authorList>
    </citation>
    <scope>NUCLEOTIDE SEQUENCE [LARGE SCALE GENOMIC DNA]</scope>
</reference>
<dbReference type="CDD" id="cd00104">
    <property type="entry name" value="KAZAL_FS"/>
    <property type="match status" value="1"/>
</dbReference>
<feature type="domain" description="Kazal-like" evidence="2">
    <location>
        <begin position="62"/>
        <end position="113"/>
    </location>
</feature>
<dbReference type="PANTHER" id="PTHR21179:SF1">
    <property type="entry name" value="KAZ1-TYPE SERINE PROTEASE INHIBITOR-LIKE PROTEIN TYPE EPSILON-RELATED"/>
    <property type="match status" value="1"/>
</dbReference>
<dbReference type="Pfam" id="PF07648">
    <property type="entry name" value="Kazal_2"/>
    <property type="match status" value="1"/>
</dbReference>
<dbReference type="PANTHER" id="PTHR21179">
    <property type="entry name" value="SERINE-TYPE ENDOPEPTIDASE INHIBITOR"/>
    <property type="match status" value="1"/>
</dbReference>
<gene>
    <name evidence="3" type="ORF">Cfor_05117</name>
</gene>
<protein>
    <recommendedName>
        <fullName evidence="2">Kazal-like domain-containing protein</fullName>
    </recommendedName>
</protein>
<dbReference type="InterPro" id="IPR036058">
    <property type="entry name" value="Kazal_dom_sf"/>
</dbReference>
<sequence>LLLNQGVDGRTRVLRQTDWEAFVPPFWRPDPDDTSSPEEPQSVPVEPAPSDNAGVPPVVDGNGSLLGCNCPAPPQFNPVCGNDGVTYGNLQKLNCARSCGRNVRLSFIGACRNG</sequence>
<feature type="region of interest" description="Disordered" evidence="1">
    <location>
        <begin position="23"/>
        <end position="58"/>
    </location>
</feature>
<accession>A0A6L2PME6</accession>
<evidence type="ECO:0000259" key="2">
    <source>
        <dbReference type="PROSITE" id="PS51465"/>
    </source>
</evidence>
<keyword evidence="4" id="KW-1185">Reference proteome</keyword>
<dbReference type="PROSITE" id="PS51465">
    <property type="entry name" value="KAZAL_2"/>
    <property type="match status" value="1"/>
</dbReference>
<dbReference type="InterPro" id="IPR039932">
    <property type="entry name" value="Spink4-like"/>
</dbReference>
<organism evidence="3 4">
    <name type="scientific">Coptotermes formosanus</name>
    <name type="common">Formosan subterranean termite</name>
    <dbReference type="NCBI Taxonomy" id="36987"/>
    <lineage>
        <taxon>Eukaryota</taxon>
        <taxon>Metazoa</taxon>
        <taxon>Ecdysozoa</taxon>
        <taxon>Arthropoda</taxon>
        <taxon>Hexapoda</taxon>
        <taxon>Insecta</taxon>
        <taxon>Pterygota</taxon>
        <taxon>Neoptera</taxon>
        <taxon>Polyneoptera</taxon>
        <taxon>Dictyoptera</taxon>
        <taxon>Blattodea</taxon>
        <taxon>Blattoidea</taxon>
        <taxon>Termitoidae</taxon>
        <taxon>Rhinotermitidae</taxon>
        <taxon>Coptotermes</taxon>
    </lineage>
</organism>
<feature type="non-terminal residue" evidence="3">
    <location>
        <position position="1"/>
    </location>
</feature>
<dbReference type="EMBL" id="BLKM01000454">
    <property type="protein sequence ID" value="GFG33773.1"/>
    <property type="molecule type" value="Genomic_DNA"/>
</dbReference>
<name>A0A6L2PME6_COPFO</name>
<dbReference type="GO" id="GO:0004867">
    <property type="term" value="F:serine-type endopeptidase inhibitor activity"/>
    <property type="evidence" value="ECO:0007669"/>
    <property type="project" value="InterPro"/>
</dbReference>
<dbReference type="Gene3D" id="3.30.60.30">
    <property type="match status" value="1"/>
</dbReference>
<dbReference type="SMART" id="SM00280">
    <property type="entry name" value="KAZAL"/>
    <property type="match status" value="1"/>
</dbReference>
<evidence type="ECO:0000313" key="4">
    <source>
        <dbReference type="Proteomes" id="UP000502823"/>
    </source>
</evidence>
<dbReference type="SUPFAM" id="SSF100895">
    <property type="entry name" value="Kazal-type serine protease inhibitors"/>
    <property type="match status" value="1"/>
</dbReference>
<dbReference type="AlphaFoldDB" id="A0A6L2PME6"/>
<proteinExistence type="predicted"/>
<dbReference type="OrthoDB" id="126772at2759"/>